<comment type="caution">
    <text evidence="1">The sequence shown here is derived from an EMBL/GenBank/DDBJ whole genome shotgun (WGS) entry which is preliminary data.</text>
</comment>
<accession>A0A3M0LX26</accession>
<protein>
    <recommendedName>
        <fullName evidence="3">DUF559 domain-containing protein</fullName>
    </recommendedName>
</protein>
<evidence type="ECO:0000313" key="2">
    <source>
        <dbReference type="Proteomes" id="UP000273516"/>
    </source>
</evidence>
<dbReference type="Proteomes" id="UP000273516">
    <property type="component" value="Unassembled WGS sequence"/>
</dbReference>
<dbReference type="AlphaFoldDB" id="A0A3M0LX26"/>
<organism evidence="1 2">
    <name type="scientific">Paracoccus alkanivorans</name>
    <dbReference type="NCBI Taxonomy" id="2116655"/>
    <lineage>
        <taxon>Bacteria</taxon>
        <taxon>Pseudomonadati</taxon>
        <taxon>Pseudomonadota</taxon>
        <taxon>Alphaproteobacteria</taxon>
        <taxon>Rhodobacterales</taxon>
        <taxon>Paracoccaceae</taxon>
        <taxon>Paracoccus</taxon>
    </lineage>
</organism>
<keyword evidence="2" id="KW-1185">Reference proteome</keyword>
<evidence type="ECO:0000313" key="1">
    <source>
        <dbReference type="EMBL" id="RMC30028.1"/>
    </source>
</evidence>
<proteinExistence type="predicted"/>
<gene>
    <name evidence="1" type="ORF">C9E81_22110</name>
</gene>
<dbReference type="EMBL" id="QOKZ01000022">
    <property type="protein sequence ID" value="RMC30028.1"/>
    <property type="molecule type" value="Genomic_DNA"/>
</dbReference>
<evidence type="ECO:0008006" key="3">
    <source>
        <dbReference type="Google" id="ProtNLM"/>
    </source>
</evidence>
<reference evidence="1 2" key="1">
    <citation type="submission" date="2018-07" db="EMBL/GenBank/DDBJ databases">
        <authorList>
            <person name="Zhang Y."/>
            <person name="Wang L."/>
            <person name="Ma S."/>
        </authorList>
    </citation>
    <scope>NUCLEOTIDE SEQUENCE [LARGE SCALE GENOMIC DNA]</scope>
    <source>
        <strain evidence="1 2">4-2</strain>
    </source>
</reference>
<name>A0A3M0LX26_9RHOB</name>
<dbReference type="Gene3D" id="3.40.960.10">
    <property type="entry name" value="VSR Endonuclease"/>
    <property type="match status" value="1"/>
</dbReference>
<sequence length="254" mass="29704">MDEVIYLRYLTNSPVKSDDIRLIARKHARNSLVSGRLIEEFNEFLNYLDNEIQNYPPLLESIGVLSPDYGKLMLPERPPASDYKALRELYRQFTFYTTPRGRIFSLNILNDFGGIEKLFAGYMIQAEDAFRRDRSIPEIGKGWASEVALYDLVKMFWPNAKHQWRPHFLGRQSVDIYIPEINLAIEYQGQQHYEPISLFGGEEGFKNAQARDQKKRDLLAMNKVLLMEWPYYVPITTDALRSQLDQLKVFLPDN</sequence>